<evidence type="ECO:0000256" key="1">
    <source>
        <dbReference type="SAM" id="SignalP"/>
    </source>
</evidence>
<dbReference type="EMBL" id="GBHO01010887">
    <property type="protein sequence ID" value="JAG32717.1"/>
    <property type="molecule type" value="Transcribed_RNA"/>
</dbReference>
<organism evidence="2">
    <name type="scientific">Lygus hesperus</name>
    <name type="common">Western plant bug</name>
    <dbReference type="NCBI Taxonomy" id="30085"/>
    <lineage>
        <taxon>Eukaryota</taxon>
        <taxon>Metazoa</taxon>
        <taxon>Ecdysozoa</taxon>
        <taxon>Arthropoda</taxon>
        <taxon>Hexapoda</taxon>
        <taxon>Insecta</taxon>
        <taxon>Pterygota</taxon>
        <taxon>Neoptera</taxon>
        <taxon>Paraneoptera</taxon>
        <taxon>Hemiptera</taxon>
        <taxon>Heteroptera</taxon>
        <taxon>Panheteroptera</taxon>
        <taxon>Cimicomorpha</taxon>
        <taxon>Miridae</taxon>
        <taxon>Mirini</taxon>
        <taxon>Lygus</taxon>
    </lineage>
</organism>
<evidence type="ECO:0000313" key="3">
    <source>
        <dbReference type="EMBL" id="JAG55637.1"/>
    </source>
</evidence>
<reference evidence="2" key="1">
    <citation type="journal article" date="2014" name="PLoS ONE">
        <title>Transcriptome-Based Identification of ABC Transporters in the Western Tarnished Plant Bug Lygus hesperus.</title>
        <authorList>
            <person name="Hull J.J."/>
            <person name="Chaney K."/>
            <person name="Geib S.M."/>
            <person name="Fabrick J.A."/>
            <person name="Brent C.S."/>
            <person name="Walsh D."/>
            <person name="Lavine L.C."/>
        </authorList>
    </citation>
    <scope>NUCLEOTIDE SEQUENCE</scope>
</reference>
<evidence type="ECO:0000313" key="2">
    <source>
        <dbReference type="EMBL" id="JAG32717.1"/>
    </source>
</evidence>
<accession>A0A0A9YI29</accession>
<keyword evidence="1" id="KW-0732">Signal</keyword>
<proteinExistence type="predicted"/>
<feature type="chain" id="PRO_5015033987" evidence="1">
    <location>
        <begin position="21"/>
        <end position="142"/>
    </location>
</feature>
<feature type="signal peptide" evidence="1">
    <location>
        <begin position="1"/>
        <end position="20"/>
    </location>
</feature>
<dbReference type="EMBL" id="GBRD01010187">
    <property type="protein sequence ID" value="JAG55637.1"/>
    <property type="molecule type" value="Transcribed_RNA"/>
</dbReference>
<protein>
    <submittedName>
        <fullName evidence="2">PDZ domain-containing protein 2</fullName>
    </submittedName>
</protein>
<reference evidence="2" key="2">
    <citation type="submission" date="2014-07" db="EMBL/GenBank/DDBJ databases">
        <authorList>
            <person name="Hull J."/>
        </authorList>
    </citation>
    <scope>NUCLEOTIDE SEQUENCE</scope>
</reference>
<name>A0A0A9YI29_LYGHE</name>
<gene>
    <name evidence="2" type="primary">Pdzd2_2</name>
    <name evidence="2" type="ORF">CM83_7130</name>
</gene>
<sequence length="142" mass="16118">MSRKPCQVIIFILLCRSSASTDKHDATSQPPTSQPETCQVLTVMKALSMKLDRLLEKMGSISVMQSSITEMKTLVKKSTLINARTIKHTKQDIQYVINNIRYIHQDLSIKLDKEIAVASRALEDRELLKLCRTPTETERTCP</sequence>
<reference evidence="3" key="3">
    <citation type="submission" date="2014-09" db="EMBL/GenBank/DDBJ databases">
        <authorList>
            <person name="Magalhaes I.L.F."/>
            <person name="Oliveira U."/>
            <person name="Santos F.R."/>
            <person name="Vidigal T.H.D.A."/>
            <person name="Brescovit A.D."/>
            <person name="Santos A.J."/>
        </authorList>
    </citation>
    <scope>NUCLEOTIDE SEQUENCE</scope>
</reference>
<dbReference type="AlphaFoldDB" id="A0A0A9YI29"/>